<dbReference type="Pfam" id="PF00293">
    <property type="entry name" value="NUDIX"/>
    <property type="match status" value="1"/>
</dbReference>
<evidence type="ECO:0000256" key="2">
    <source>
        <dbReference type="ARBA" id="ARBA00022723"/>
    </source>
</evidence>
<gene>
    <name evidence="6" type="ORF">C7I84_27480</name>
</gene>
<dbReference type="CDD" id="cd04666">
    <property type="entry name" value="NUDIX_DIPP2_like_Nudt4"/>
    <property type="match status" value="1"/>
</dbReference>
<sequence>MFIGHSARSYFADRIRRLLGGAPCRVQVAALPWRKGPDGVEVMLITSRDTGRWVLPKGWPEGNEKLWDAAAREAGEEAGIEGAVAPAELGRYYYAKAMPSGQAKRCEVHVFPMEIDRVKDSWPERKSRRRQWFSPDAAASSVREPDLADLIARFCRNPRATAA</sequence>
<evidence type="ECO:0000259" key="5">
    <source>
        <dbReference type="PROSITE" id="PS51462"/>
    </source>
</evidence>
<dbReference type="OrthoDB" id="7066910at2"/>
<evidence type="ECO:0000256" key="1">
    <source>
        <dbReference type="ARBA" id="ARBA00001946"/>
    </source>
</evidence>
<name>A0A2P7RMK7_9HYPH</name>
<dbReference type="GO" id="GO:0005737">
    <property type="term" value="C:cytoplasm"/>
    <property type="evidence" value="ECO:0007669"/>
    <property type="project" value="TreeGrafter"/>
</dbReference>
<keyword evidence="7" id="KW-1185">Reference proteome</keyword>
<dbReference type="InterPro" id="IPR000086">
    <property type="entry name" value="NUDIX_hydrolase_dom"/>
</dbReference>
<evidence type="ECO:0000256" key="3">
    <source>
        <dbReference type="ARBA" id="ARBA00022801"/>
    </source>
</evidence>
<keyword evidence="3 6" id="KW-0378">Hydrolase</keyword>
<organism evidence="6 7">
    <name type="scientific">Kumtagia ephedrae</name>
    <dbReference type="NCBI Taxonomy" id="2116701"/>
    <lineage>
        <taxon>Bacteria</taxon>
        <taxon>Pseudomonadati</taxon>
        <taxon>Pseudomonadota</taxon>
        <taxon>Alphaproteobacteria</taxon>
        <taxon>Hyphomicrobiales</taxon>
        <taxon>Phyllobacteriaceae</taxon>
        <taxon>Kumtagia</taxon>
    </lineage>
</organism>
<comment type="cofactor">
    <cofactor evidence="1">
        <name>Mg(2+)</name>
        <dbReference type="ChEBI" id="CHEBI:18420"/>
    </cofactor>
</comment>
<dbReference type="GO" id="GO:0046872">
    <property type="term" value="F:metal ion binding"/>
    <property type="evidence" value="ECO:0007669"/>
    <property type="project" value="UniProtKB-KW"/>
</dbReference>
<evidence type="ECO:0000313" key="6">
    <source>
        <dbReference type="EMBL" id="PSJ51415.1"/>
    </source>
</evidence>
<evidence type="ECO:0000256" key="4">
    <source>
        <dbReference type="ARBA" id="ARBA00022842"/>
    </source>
</evidence>
<dbReference type="Gene3D" id="3.90.79.10">
    <property type="entry name" value="Nucleoside Triphosphate Pyrophosphohydrolase"/>
    <property type="match status" value="1"/>
</dbReference>
<reference evidence="6 7" key="1">
    <citation type="submission" date="2018-03" db="EMBL/GenBank/DDBJ databases">
        <title>The draft genome of Mesorhizobium sp. 6GN-30.</title>
        <authorList>
            <person name="Liu L."/>
            <person name="Li L."/>
            <person name="Wang T."/>
            <person name="Zhang X."/>
            <person name="Liang L."/>
        </authorList>
    </citation>
    <scope>NUCLEOTIDE SEQUENCE [LARGE SCALE GENOMIC DNA]</scope>
    <source>
        <strain evidence="6 7">6GN30</strain>
    </source>
</reference>
<dbReference type="PANTHER" id="PTHR12629">
    <property type="entry name" value="DIPHOSPHOINOSITOL POLYPHOSPHATE PHOSPHOHYDROLASE"/>
    <property type="match status" value="1"/>
</dbReference>
<evidence type="ECO:0000313" key="7">
    <source>
        <dbReference type="Proteomes" id="UP000241229"/>
    </source>
</evidence>
<dbReference type="SUPFAM" id="SSF55811">
    <property type="entry name" value="Nudix"/>
    <property type="match status" value="1"/>
</dbReference>
<dbReference type="GO" id="GO:0016462">
    <property type="term" value="F:pyrophosphatase activity"/>
    <property type="evidence" value="ECO:0007669"/>
    <property type="project" value="InterPro"/>
</dbReference>
<accession>A0A2P7RMK7</accession>
<dbReference type="PROSITE" id="PS51462">
    <property type="entry name" value="NUDIX"/>
    <property type="match status" value="1"/>
</dbReference>
<dbReference type="RefSeq" id="WP_106775405.1">
    <property type="nucleotide sequence ID" value="NZ_PXYK01000042.1"/>
</dbReference>
<dbReference type="Proteomes" id="UP000241229">
    <property type="component" value="Unassembled WGS sequence"/>
</dbReference>
<feature type="domain" description="Nudix hydrolase" evidence="5">
    <location>
        <begin position="23"/>
        <end position="155"/>
    </location>
</feature>
<dbReference type="InterPro" id="IPR047198">
    <property type="entry name" value="DDP-like_NUDIX"/>
</dbReference>
<dbReference type="InterPro" id="IPR015797">
    <property type="entry name" value="NUDIX_hydrolase-like_dom_sf"/>
</dbReference>
<dbReference type="EMBL" id="PXYK01000042">
    <property type="protein sequence ID" value="PSJ51415.1"/>
    <property type="molecule type" value="Genomic_DNA"/>
</dbReference>
<dbReference type="InterPro" id="IPR020084">
    <property type="entry name" value="NUDIX_hydrolase_CS"/>
</dbReference>
<protein>
    <submittedName>
        <fullName evidence="6">NUDIX hydrolase</fullName>
    </submittedName>
</protein>
<keyword evidence="4" id="KW-0460">Magnesium</keyword>
<dbReference type="PANTHER" id="PTHR12629:SF0">
    <property type="entry name" value="DIPHOSPHOINOSITOL-POLYPHOSPHATE DIPHOSPHATASE"/>
    <property type="match status" value="1"/>
</dbReference>
<dbReference type="PROSITE" id="PS00893">
    <property type="entry name" value="NUDIX_BOX"/>
    <property type="match status" value="1"/>
</dbReference>
<comment type="caution">
    <text evidence="6">The sequence shown here is derived from an EMBL/GenBank/DDBJ whole genome shotgun (WGS) entry which is preliminary data.</text>
</comment>
<keyword evidence="2" id="KW-0479">Metal-binding</keyword>
<dbReference type="AlphaFoldDB" id="A0A2P7RMK7"/>
<proteinExistence type="predicted"/>